<proteinExistence type="predicted"/>
<evidence type="ECO:0000313" key="2">
    <source>
        <dbReference type="Proteomes" id="UP000507222"/>
    </source>
</evidence>
<dbReference type="Proteomes" id="UP000507222">
    <property type="component" value="Unassembled WGS sequence"/>
</dbReference>
<sequence>MARLSGPCRPIGSRSLGRSWDGRGLRSQIVWTPVVVLGLNLDRRWLAPFTSIVEPVSAVGVDSVFLMSIVRGRHEQSPGGGSFGCGPFLFLAVTAGLRHTFI</sequence>
<reference evidence="1 2" key="1">
    <citation type="submission" date="2020-05" db="EMBL/GenBank/DDBJ databases">
        <authorList>
            <person name="Campoy J."/>
            <person name="Schneeberger K."/>
            <person name="Spophaly S."/>
        </authorList>
    </citation>
    <scope>NUCLEOTIDE SEQUENCE [LARGE SCALE GENOMIC DNA]</scope>
    <source>
        <strain evidence="1">PruArmRojPasFocal</strain>
    </source>
</reference>
<name>A0A6J5URW5_PRUAR</name>
<organism evidence="1 2">
    <name type="scientific">Prunus armeniaca</name>
    <name type="common">Apricot</name>
    <name type="synonym">Armeniaca vulgaris</name>
    <dbReference type="NCBI Taxonomy" id="36596"/>
    <lineage>
        <taxon>Eukaryota</taxon>
        <taxon>Viridiplantae</taxon>
        <taxon>Streptophyta</taxon>
        <taxon>Embryophyta</taxon>
        <taxon>Tracheophyta</taxon>
        <taxon>Spermatophyta</taxon>
        <taxon>Magnoliopsida</taxon>
        <taxon>eudicotyledons</taxon>
        <taxon>Gunneridae</taxon>
        <taxon>Pentapetalae</taxon>
        <taxon>rosids</taxon>
        <taxon>fabids</taxon>
        <taxon>Rosales</taxon>
        <taxon>Rosaceae</taxon>
        <taxon>Amygdaloideae</taxon>
        <taxon>Amygdaleae</taxon>
        <taxon>Prunus</taxon>
    </lineage>
</organism>
<dbReference type="EMBL" id="CAEKDK010000004">
    <property type="protein sequence ID" value="CAB4278507.1"/>
    <property type="molecule type" value="Genomic_DNA"/>
</dbReference>
<dbReference type="AlphaFoldDB" id="A0A6J5URW5"/>
<accession>A0A6J5URW5</accession>
<protein>
    <submittedName>
        <fullName evidence="1">Uncharacterized protein</fullName>
    </submittedName>
</protein>
<evidence type="ECO:0000313" key="1">
    <source>
        <dbReference type="EMBL" id="CAB4278507.1"/>
    </source>
</evidence>
<gene>
    <name evidence="1" type="ORF">CURHAP_LOCUS29583</name>
</gene>